<sequence length="388" mass="43549">MECAGKGSRSPCSGPPTRRCGRCQAVAYCSISHQVAHRSVHKVECERLEQQMKRADILNDFPFSFTREATVQQVRERCETRCSFLMKRGVHCSGMWMYECRCGALTNSQCSTRCFAVLMLAFHLQGPIEGWSLSGSLCPCKGPPSPIPKQITCWKDYYEWRCLPLYSPVPLLLHWPLTLYWANHVVMSRSLDDRVGEKFCIHYLGPEKELHQLGAFGELIALFPGAGVRIDFVGPAIPQERDGERIDICSYAQCTDRDCECKSDIHFVKPLSDRSCSVTLQLHAGCYHDVYTELMKDSFPDLIIAPNAGIAAYKSWLPTIELIKEIKVPAVFSDFCEEASLLATRCISSITGSPPSIPIQLNPFRQPLAIEDSALLLPCYSNCFLFGI</sequence>
<organism evidence="6 7">
    <name type="scientific">Coffea arabica</name>
    <name type="common">Arabian coffee</name>
    <dbReference type="NCBI Taxonomy" id="13443"/>
    <lineage>
        <taxon>Eukaryota</taxon>
        <taxon>Viridiplantae</taxon>
        <taxon>Streptophyta</taxon>
        <taxon>Embryophyta</taxon>
        <taxon>Tracheophyta</taxon>
        <taxon>Spermatophyta</taxon>
        <taxon>Magnoliopsida</taxon>
        <taxon>eudicotyledons</taxon>
        <taxon>Gunneridae</taxon>
        <taxon>Pentapetalae</taxon>
        <taxon>asterids</taxon>
        <taxon>lamiids</taxon>
        <taxon>Gentianales</taxon>
        <taxon>Rubiaceae</taxon>
        <taxon>Ixoroideae</taxon>
        <taxon>Gardenieae complex</taxon>
        <taxon>Bertiereae - Coffeeae clade</taxon>
        <taxon>Coffeeae</taxon>
        <taxon>Coffea</taxon>
    </lineage>
</organism>
<gene>
    <name evidence="7" type="primary">LOC113719156</name>
</gene>
<keyword evidence="2" id="KW-0863">Zinc-finger</keyword>
<accession>A0ABM4W974</accession>
<evidence type="ECO:0000313" key="6">
    <source>
        <dbReference type="Proteomes" id="UP001652660"/>
    </source>
</evidence>
<dbReference type="RefSeq" id="XP_071928334.1">
    <property type="nucleotide sequence ID" value="XM_072072233.1"/>
</dbReference>
<dbReference type="InterPro" id="IPR002893">
    <property type="entry name" value="Znf_MYND"/>
</dbReference>
<evidence type="ECO:0000313" key="7">
    <source>
        <dbReference type="RefSeq" id="XP_071928334.1"/>
    </source>
</evidence>
<proteinExistence type="predicted"/>
<dbReference type="PANTHER" id="PTHR47570">
    <property type="entry name" value="ZINC ION BINDING PROTEIN"/>
    <property type="match status" value="1"/>
</dbReference>
<dbReference type="Gene3D" id="6.10.140.2220">
    <property type="match status" value="1"/>
</dbReference>
<dbReference type="Proteomes" id="UP001652660">
    <property type="component" value="Chromosome 11e"/>
</dbReference>
<dbReference type="Pfam" id="PF01753">
    <property type="entry name" value="zf-MYND"/>
    <property type="match status" value="1"/>
</dbReference>
<dbReference type="Pfam" id="PF20179">
    <property type="entry name" value="MSS51_C"/>
    <property type="match status" value="1"/>
</dbReference>
<evidence type="ECO:0000256" key="2">
    <source>
        <dbReference type="ARBA" id="ARBA00022771"/>
    </source>
</evidence>
<keyword evidence="3" id="KW-0862">Zinc</keyword>
<evidence type="ECO:0000259" key="4">
    <source>
        <dbReference type="Pfam" id="PF01753"/>
    </source>
</evidence>
<keyword evidence="6" id="KW-1185">Reference proteome</keyword>
<evidence type="ECO:0000256" key="3">
    <source>
        <dbReference type="ARBA" id="ARBA00022833"/>
    </source>
</evidence>
<feature type="domain" description="Mitochondrial splicing suppressor 51-like C-terminal" evidence="5">
    <location>
        <begin position="176"/>
        <end position="371"/>
    </location>
</feature>
<protein>
    <submittedName>
        <fullName evidence="7">Uncharacterized protein isoform X1</fullName>
    </submittedName>
</protein>
<evidence type="ECO:0000256" key="1">
    <source>
        <dbReference type="ARBA" id="ARBA00022723"/>
    </source>
</evidence>
<feature type="domain" description="MYND-type" evidence="4">
    <location>
        <begin position="12"/>
        <end position="45"/>
    </location>
</feature>
<name>A0ABM4W974_COFAR</name>
<dbReference type="SUPFAM" id="SSF144232">
    <property type="entry name" value="HIT/MYND zinc finger-like"/>
    <property type="match status" value="1"/>
</dbReference>
<keyword evidence="1" id="KW-0479">Metal-binding</keyword>
<dbReference type="PANTHER" id="PTHR47570:SF1">
    <property type="entry name" value="ZINC ION BINDING PROTEIN"/>
    <property type="match status" value="1"/>
</dbReference>
<dbReference type="GeneID" id="113719156"/>
<evidence type="ECO:0000259" key="5">
    <source>
        <dbReference type="Pfam" id="PF20179"/>
    </source>
</evidence>
<reference evidence="7" key="1">
    <citation type="submission" date="2025-08" db="UniProtKB">
        <authorList>
            <consortium name="RefSeq"/>
        </authorList>
    </citation>
    <scope>IDENTIFICATION</scope>
    <source>
        <tissue evidence="7">Leaves</tissue>
    </source>
</reference>
<dbReference type="InterPro" id="IPR046824">
    <property type="entry name" value="Mss51-like_C"/>
</dbReference>